<protein>
    <submittedName>
        <fullName evidence="2">Uncharacterized protein</fullName>
    </submittedName>
</protein>
<keyword evidence="3" id="KW-1185">Reference proteome</keyword>
<dbReference type="RefSeq" id="WP_152804146.1">
    <property type="nucleotide sequence ID" value="NZ_WHUF01000003.1"/>
</dbReference>
<accession>A0A843SCR1</accession>
<keyword evidence="1" id="KW-0732">Signal</keyword>
<proteinExistence type="predicted"/>
<comment type="caution">
    <text evidence="2">The sequence shown here is derived from an EMBL/GenBank/DDBJ whole genome shotgun (WGS) entry which is preliminary data.</text>
</comment>
<reference evidence="2 3" key="1">
    <citation type="submission" date="2019-10" db="EMBL/GenBank/DDBJ databases">
        <title>Two novel species isolated from a subtropical stream in China.</title>
        <authorList>
            <person name="Lu H."/>
        </authorList>
    </citation>
    <scope>NUCLEOTIDE SEQUENCE [LARGE SCALE GENOMIC DNA]</scope>
    <source>
        <strain evidence="2 3">FT103W</strain>
    </source>
</reference>
<feature type="chain" id="PRO_5032991831" evidence="1">
    <location>
        <begin position="24"/>
        <end position="64"/>
    </location>
</feature>
<feature type="signal peptide" evidence="1">
    <location>
        <begin position="1"/>
        <end position="23"/>
    </location>
</feature>
<dbReference type="PROSITE" id="PS51257">
    <property type="entry name" value="PROKAR_LIPOPROTEIN"/>
    <property type="match status" value="1"/>
</dbReference>
<dbReference type="AlphaFoldDB" id="A0A843SCR1"/>
<evidence type="ECO:0000256" key="1">
    <source>
        <dbReference type="SAM" id="SignalP"/>
    </source>
</evidence>
<organism evidence="2 3">
    <name type="scientific">Rugamonas rivuli</name>
    <dbReference type="NCBI Taxonomy" id="2743358"/>
    <lineage>
        <taxon>Bacteria</taxon>
        <taxon>Pseudomonadati</taxon>
        <taxon>Pseudomonadota</taxon>
        <taxon>Betaproteobacteria</taxon>
        <taxon>Burkholderiales</taxon>
        <taxon>Oxalobacteraceae</taxon>
        <taxon>Telluria group</taxon>
        <taxon>Rugamonas</taxon>
    </lineage>
</organism>
<sequence length="64" mass="6846">MNKKLKLFVFAIGVGAASASAWASSCYHTCVVEYRMCIRSGQPTETCEVNLYSCQDSCEGSVGG</sequence>
<evidence type="ECO:0000313" key="2">
    <source>
        <dbReference type="EMBL" id="MQA19960.1"/>
    </source>
</evidence>
<dbReference type="EMBL" id="WHUF01000003">
    <property type="protein sequence ID" value="MQA19960.1"/>
    <property type="molecule type" value="Genomic_DNA"/>
</dbReference>
<evidence type="ECO:0000313" key="3">
    <source>
        <dbReference type="Proteomes" id="UP000444318"/>
    </source>
</evidence>
<name>A0A843SCR1_9BURK</name>
<dbReference type="Proteomes" id="UP000444318">
    <property type="component" value="Unassembled WGS sequence"/>
</dbReference>
<gene>
    <name evidence="2" type="ORF">GEV01_10625</name>
</gene>